<dbReference type="AlphaFoldDB" id="A0A0D2NRV2"/>
<gene>
    <name evidence="1" type="ORF">HYPSUDRAFT_723763</name>
</gene>
<sequence length="180" mass="20275">MRYEVRGTWGPCTTTTTNSYRHRIPPHTHRQLFVVHRPSGDNPPIPVSFLTPPPAPPRSSDNTLLSRHHNSLTASVSYPTSRIFICSAVSLRAPSPVIPGGRSLTVVCHARVCGMARGSASVMNLVTDRQRPLLYKFTDTLYREKCSSCIYLRNLQITVAKLCFQKSYWQLIKHCNSPRN</sequence>
<organism evidence="1 2">
    <name type="scientific">Hypholoma sublateritium (strain FD-334 SS-4)</name>
    <dbReference type="NCBI Taxonomy" id="945553"/>
    <lineage>
        <taxon>Eukaryota</taxon>
        <taxon>Fungi</taxon>
        <taxon>Dikarya</taxon>
        <taxon>Basidiomycota</taxon>
        <taxon>Agaricomycotina</taxon>
        <taxon>Agaricomycetes</taxon>
        <taxon>Agaricomycetidae</taxon>
        <taxon>Agaricales</taxon>
        <taxon>Agaricineae</taxon>
        <taxon>Strophariaceae</taxon>
        <taxon>Hypholoma</taxon>
    </lineage>
</organism>
<keyword evidence="2" id="KW-1185">Reference proteome</keyword>
<dbReference type="EMBL" id="KN817557">
    <property type="protein sequence ID" value="KJA21519.1"/>
    <property type="molecule type" value="Genomic_DNA"/>
</dbReference>
<accession>A0A0D2NRV2</accession>
<evidence type="ECO:0000313" key="1">
    <source>
        <dbReference type="EMBL" id="KJA21519.1"/>
    </source>
</evidence>
<proteinExistence type="predicted"/>
<name>A0A0D2NRV2_HYPSF</name>
<evidence type="ECO:0000313" key="2">
    <source>
        <dbReference type="Proteomes" id="UP000054270"/>
    </source>
</evidence>
<protein>
    <submittedName>
        <fullName evidence="1">Uncharacterized protein</fullName>
    </submittedName>
</protein>
<reference evidence="2" key="1">
    <citation type="submission" date="2014-04" db="EMBL/GenBank/DDBJ databases">
        <title>Evolutionary Origins and Diversification of the Mycorrhizal Mutualists.</title>
        <authorList>
            <consortium name="DOE Joint Genome Institute"/>
            <consortium name="Mycorrhizal Genomics Consortium"/>
            <person name="Kohler A."/>
            <person name="Kuo A."/>
            <person name="Nagy L.G."/>
            <person name="Floudas D."/>
            <person name="Copeland A."/>
            <person name="Barry K.W."/>
            <person name="Cichocki N."/>
            <person name="Veneault-Fourrey C."/>
            <person name="LaButti K."/>
            <person name="Lindquist E.A."/>
            <person name="Lipzen A."/>
            <person name="Lundell T."/>
            <person name="Morin E."/>
            <person name="Murat C."/>
            <person name="Riley R."/>
            <person name="Ohm R."/>
            <person name="Sun H."/>
            <person name="Tunlid A."/>
            <person name="Henrissat B."/>
            <person name="Grigoriev I.V."/>
            <person name="Hibbett D.S."/>
            <person name="Martin F."/>
        </authorList>
    </citation>
    <scope>NUCLEOTIDE SEQUENCE [LARGE SCALE GENOMIC DNA]</scope>
    <source>
        <strain evidence="2">FD-334 SS-4</strain>
    </source>
</reference>
<dbReference type="Proteomes" id="UP000054270">
    <property type="component" value="Unassembled WGS sequence"/>
</dbReference>